<dbReference type="Pfam" id="PF01494">
    <property type="entry name" value="FAD_binding_3"/>
    <property type="match status" value="1"/>
</dbReference>
<dbReference type="PRINTS" id="PR00420">
    <property type="entry name" value="RNGMNOXGNASE"/>
</dbReference>
<comment type="similarity">
    <text evidence="1">Belongs to the paxM FAD-dependent monooxygenase family.</text>
</comment>
<evidence type="ECO:0000313" key="8">
    <source>
        <dbReference type="Proteomes" id="UP001430848"/>
    </source>
</evidence>
<protein>
    <recommendedName>
        <fullName evidence="6">FAD-binding domain-containing protein</fullName>
    </recommendedName>
</protein>
<comment type="caution">
    <text evidence="7">The sequence shown here is derived from an EMBL/GenBank/DDBJ whole genome shotgun (WGS) entry which is preliminary data.</text>
</comment>
<feature type="domain" description="FAD-binding" evidence="6">
    <location>
        <begin position="26"/>
        <end position="235"/>
    </location>
</feature>
<proteinExistence type="inferred from homology"/>
<keyword evidence="8" id="KW-1185">Reference proteome</keyword>
<organism evidence="7 8">
    <name type="scientific">Diaporthe eres</name>
    <name type="common">Phomopsis oblonga</name>
    <dbReference type="NCBI Taxonomy" id="83184"/>
    <lineage>
        <taxon>Eukaryota</taxon>
        <taxon>Fungi</taxon>
        <taxon>Dikarya</taxon>
        <taxon>Ascomycota</taxon>
        <taxon>Pezizomycotina</taxon>
        <taxon>Sordariomycetes</taxon>
        <taxon>Sordariomycetidae</taxon>
        <taxon>Diaporthales</taxon>
        <taxon>Diaporthaceae</taxon>
        <taxon>Diaporthe</taxon>
        <taxon>Diaporthe eres species complex</taxon>
    </lineage>
</organism>
<evidence type="ECO:0000256" key="3">
    <source>
        <dbReference type="ARBA" id="ARBA00022827"/>
    </source>
</evidence>
<sequence length="399" mass="44634">MAVSNGLATAESVSGNATQQQSPIKLDIIVVGAGISGLASAISSALSGHNVTVFESAKELLEIGAGLQVTPNSTRILQRWGLSDRLWREAAEPTALTVHRYTGKVLAHEDNFHKNIRKKYQAPFLDMHRVDLQLSLYDKAKELGIGFHLGEKVDSIDFEQGEIATESGKKAKADIIVAADGLWSKCQTCFLGKQVPPLPTGDLAYRVVLDLEQVADDPELSAWVSNPTVHFWIGPGTHVVGYSMRAGKMYNLVLLSPDDLPEGVSRKPGNLEEMKAHFAEWDPILRRFLEKVDSVEKWRLMHRHVKTKDQVPQALKLYEKLRKARGDAIVRETFKQRHDFHMLDGPEQEARDSLFLSTLGKELKGPFPSRWTCPEVQPWLYGYDAFKEVEDAVKQEPFL</sequence>
<dbReference type="Proteomes" id="UP001430848">
    <property type="component" value="Unassembled WGS sequence"/>
</dbReference>
<dbReference type="SUPFAM" id="SSF54373">
    <property type="entry name" value="FAD-linked reductases, C-terminal domain"/>
    <property type="match status" value="1"/>
</dbReference>
<dbReference type="PANTHER" id="PTHR13789">
    <property type="entry name" value="MONOOXYGENASE"/>
    <property type="match status" value="1"/>
</dbReference>
<evidence type="ECO:0000313" key="7">
    <source>
        <dbReference type="EMBL" id="KAK7732390.1"/>
    </source>
</evidence>
<evidence type="ECO:0000256" key="5">
    <source>
        <dbReference type="ARBA" id="ARBA00023033"/>
    </source>
</evidence>
<keyword evidence="5" id="KW-0503">Monooxygenase</keyword>
<accession>A0ABR1PC19</accession>
<dbReference type="InterPro" id="IPR002938">
    <property type="entry name" value="FAD-bd"/>
</dbReference>
<name>A0ABR1PC19_DIAER</name>
<dbReference type="PANTHER" id="PTHR13789:SF238">
    <property type="entry name" value="PUTATIVE (AFU_ORTHOLOGUE AFUA_2G01680)-RELATED"/>
    <property type="match status" value="1"/>
</dbReference>
<evidence type="ECO:0000256" key="2">
    <source>
        <dbReference type="ARBA" id="ARBA00022630"/>
    </source>
</evidence>
<keyword evidence="3" id="KW-0274">FAD</keyword>
<keyword evidence="4" id="KW-0560">Oxidoreductase</keyword>
<dbReference type="InterPro" id="IPR050493">
    <property type="entry name" value="FAD-dep_Monooxygenase_BioMet"/>
</dbReference>
<gene>
    <name evidence="7" type="ORF">SLS63_005068</name>
</gene>
<evidence type="ECO:0000259" key="6">
    <source>
        <dbReference type="Pfam" id="PF01494"/>
    </source>
</evidence>
<keyword evidence="2" id="KW-0285">Flavoprotein</keyword>
<dbReference type="EMBL" id="JAKNSF020000020">
    <property type="protein sequence ID" value="KAK7732390.1"/>
    <property type="molecule type" value="Genomic_DNA"/>
</dbReference>
<evidence type="ECO:0000256" key="4">
    <source>
        <dbReference type="ARBA" id="ARBA00023002"/>
    </source>
</evidence>
<dbReference type="InterPro" id="IPR036188">
    <property type="entry name" value="FAD/NAD-bd_sf"/>
</dbReference>
<dbReference type="Gene3D" id="3.50.50.60">
    <property type="entry name" value="FAD/NAD(P)-binding domain"/>
    <property type="match status" value="1"/>
</dbReference>
<evidence type="ECO:0000256" key="1">
    <source>
        <dbReference type="ARBA" id="ARBA00007992"/>
    </source>
</evidence>
<reference evidence="7 8" key="1">
    <citation type="submission" date="2024-02" db="EMBL/GenBank/DDBJ databases">
        <title>De novo assembly and annotation of 12 fungi associated with fruit tree decline syndrome in Ontario, Canada.</title>
        <authorList>
            <person name="Sulman M."/>
            <person name="Ellouze W."/>
            <person name="Ilyukhin E."/>
        </authorList>
    </citation>
    <scope>NUCLEOTIDE SEQUENCE [LARGE SCALE GENOMIC DNA]</scope>
    <source>
        <strain evidence="7 8">M169</strain>
    </source>
</reference>
<dbReference type="SUPFAM" id="SSF51905">
    <property type="entry name" value="FAD/NAD(P)-binding domain"/>
    <property type="match status" value="1"/>
</dbReference>